<gene>
    <name evidence="21" type="ORF">ISALK_12555</name>
</gene>
<keyword evidence="13" id="KW-0594">Phospholipid biosynthesis</keyword>
<feature type="transmembrane region" description="Helical" evidence="19">
    <location>
        <begin position="170"/>
        <end position="199"/>
    </location>
</feature>
<dbReference type="PANTHER" id="PTHR34299:SF1">
    <property type="entry name" value="DIACYLGLYCEROL KINASE"/>
    <property type="match status" value="1"/>
</dbReference>
<comment type="subcellular location">
    <subcellularLocation>
        <location evidence="1">Cell membrane</location>
        <topology evidence="1">Multi-pass membrane protein</topology>
    </subcellularLocation>
</comment>
<feature type="binding site" evidence="18">
    <location>
        <position position="73"/>
    </location>
    <ligand>
        <name>a divalent metal cation</name>
        <dbReference type="ChEBI" id="CHEBI:60240"/>
    </ligand>
</feature>
<dbReference type="EMBL" id="SUMG01000021">
    <property type="protein sequence ID" value="NBG89322.1"/>
    <property type="molecule type" value="Genomic_DNA"/>
</dbReference>
<dbReference type="GO" id="GO:0046872">
    <property type="term" value="F:metal ion binding"/>
    <property type="evidence" value="ECO:0007669"/>
    <property type="project" value="UniProtKB-KW"/>
</dbReference>
<evidence type="ECO:0000256" key="8">
    <source>
        <dbReference type="ARBA" id="ARBA00022777"/>
    </source>
</evidence>
<feature type="domain" description="Phosphatidic acid phosphatase type 2/haloperoxidase" evidence="20">
    <location>
        <begin position="98"/>
        <end position="229"/>
    </location>
</feature>
<dbReference type="Pfam" id="PF01569">
    <property type="entry name" value="PAP2"/>
    <property type="match status" value="1"/>
</dbReference>
<dbReference type="InterPro" id="IPR000829">
    <property type="entry name" value="DAGK"/>
</dbReference>
<reference evidence="21 22" key="1">
    <citation type="submission" date="2019-04" db="EMBL/GenBank/DDBJ databases">
        <title>Isachenkonia alkalipeptolytica gen. nov. sp. nov. a new anaerobic, alkiliphilic organothrophic bacterium capable to reduce synthesized ferrihydrite isolated from a soda lake.</title>
        <authorList>
            <person name="Toshchakov S.V."/>
            <person name="Zavarzina D.G."/>
            <person name="Zhilina T.N."/>
            <person name="Kostrikina N.A."/>
            <person name="Kublanov I.V."/>
        </authorList>
    </citation>
    <scope>NUCLEOTIDE SEQUENCE [LARGE SCALE GENOMIC DNA]</scope>
    <source>
        <strain evidence="21 22">Z-1701</strain>
    </source>
</reference>
<dbReference type="Pfam" id="PF01219">
    <property type="entry name" value="DAGK_prokar"/>
    <property type="match status" value="1"/>
</dbReference>
<dbReference type="GO" id="GO:0005524">
    <property type="term" value="F:ATP binding"/>
    <property type="evidence" value="ECO:0007669"/>
    <property type="project" value="UniProtKB-KW"/>
</dbReference>
<evidence type="ECO:0000256" key="12">
    <source>
        <dbReference type="ARBA" id="ARBA00023136"/>
    </source>
</evidence>
<proteinExistence type="inferred from homology"/>
<comment type="similarity">
    <text evidence="2">Belongs to the bacterial diacylglycerol kinase family.</text>
</comment>
<keyword evidence="18" id="KW-0479">Metal-binding</keyword>
<keyword evidence="6 19" id="KW-0812">Transmembrane</keyword>
<dbReference type="GO" id="GO:0008654">
    <property type="term" value="P:phospholipid biosynthetic process"/>
    <property type="evidence" value="ECO:0007669"/>
    <property type="project" value="UniProtKB-KW"/>
</dbReference>
<dbReference type="PANTHER" id="PTHR34299">
    <property type="entry name" value="DIACYLGLYCEROL KINASE"/>
    <property type="match status" value="1"/>
</dbReference>
<evidence type="ECO:0000256" key="18">
    <source>
        <dbReference type="PIRSR" id="PIRSR600829-4"/>
    </source>
</evidence>
<keyword evidence="18" id="KW-0460">Magnesium</keyword>
<evidence type="ECO:0000256" key="16">
    <source>
        <dbReference type="PIRSR" id="PIRSR600829-2"/>
    </source>
</evidence>
<dbReference type="SMART" id="SM00014">
    <property type="entry name" value="acidPPc"/>
    <property type="match status" value="1"/>
</dbReference>
<comment type="cofactor">
    <cofactor evidence="18">
        <name>Mg(2+)</name>
        <dbReference type="ChEBI" id="CHEBI:18420"/>
    </cofactor>
    <text evidence="18">Mn(2+), Zn(2+), Cd(2+) and Co(2+) support activity to lesser extents.</text>
</comment>
<evidence type="ECO:0000256" key="2">
    <source>
        <dbReference type="ARBA" id="ARBA00005967"/>
    </source>
</evidence>
<evidence type="ECO:0000256" key="14">
    <source>
        <dbReference type="ARBA" id="ARBA00023264"/>
    </source>
</evidence>
<dbReference type="InterPro" id="IPR036938">
    <property type="entry name" value="PAP2/HPO_sf"/>
</dbReference>
<accession>A0AA44BEU7</accession>
<dbReference type="SUPFAM" id="SSF48317">
    <property type="entry name" value="Acid phosphatase/Vanadium-dependent haloperoxidase"/>
    <property type="match status" value="1"/>
</dbReference>
<feature type="binding site" evidence="17">
    <location>
        <position position="13"/>
    </location>
    <ligand>
        <name>ATP</name>
        <dbReference type="ChEBI" id="CHEBI:30616"/>
    </ligand>
</feature>
<keyword evidence="14" id="KW-1208">Phospholipid metabolism</keyword>
<dbReference type="GO" id="GO:0016301">
    <property type="term" value="F:kinase activity"/>
    <property type="evidence" value="ECO:0007669"/>
    <property type="project" value="UniProtKB-KW"/>
</dbReference>
<dbReference type="Gene3D" id="1.10.287.3610">
    <property type="match status" value="1"/>
</dbReference>
<feature type="binding site" evidence="16">
    <location>
        <position position="66"/>
    </location>
    <ligand>
        <name>substrate</name>
    </ligand>
</feature>
<dbReference type="InterPro" id="IPR000326">
    <property type="entry name" value="PAP2/HPO"/>
</dbReference>
<dbReference type="InterPro" id="IPR036945">
    <property type="entry name" value="DAGK_sf"/>
</dbReference>
<evidence type="ECO:0000259" key="20">
    <source>
        <dbReference type="SMART" id="SM00014"/>
    </source>
</evidence>
<evidence type="ECO:0000256" key="5">
    <source>
        <dbReference type="ARBA" id="ARBA00022679"/>
    </source>
</evidence>
<evidence type="ECO:0000256" key="10">
    <source>
        <dbReference type="ARBA" id="ARBA00022989"/>
    </source>
</evidence>
<dbReference type="Gene3D" id="1.20.144.10">
    <property type="entry name" value="Phosphatidic acid phosphatase type 2/haloperoxidase"/>
    <property type="match status" value="1"/>
</dbReference>
<keyword evidence="5" id="KW-0808">Transferase</keyword>
<name>A0AA44BEU7_9CLOT</name>
<evidence type="ECO:0000256" key="13">
    <source>
        <dbReference type="ARBA" id="ARBA00023209"/>
    </source>
</evidence>
<keyword evidence="8" id="KW-0418">Kinase</keyword>
<keyword evidence="3" id="KW-1003">Cell membrane</keyword>
<feature type="transmembrane region" description="Helical" evidence="19">
    <location>
        <begin position="28"/>
        <end position="45"/>
    </location>
</feature>
<feature type="binding site" evidence="17">
    <location>
        <position position="73"/>
    </location>
    <ligand>
        <name>ATP</name>
        <dbReference type="ChEBI" id="CHEBI:30616"/>
    </ligand>
</feature>
<sequence>MNRVRKLLESFNYAFEGILYAFKTQRNMKIHFGVAIIVLVMSLFFDLSRLEILLLFSTISMVIITEMINTSIETAIDLITDKYHVFAKIAKNVAAGAVLIAAINAVIVAYLIFFHRFNPLTYGVLRQVQQAPIHMTFIALLIVVFTVIFVKGLTGKGTALKGGMPSGHSAVAFSLFTAITFISENMLLATLSLMMALLVSQSRVESKIHTVFEVIVGALLGFLITIVIFQVFG</sequence>
<dbReference type="AlphaFoldDB" id="A0AA44BEU7"/>
<dbReference type="RefSeq" id="WP_160722869.1">
    <property type="nucleotide sequence ID" value="NZ_SUMG01000021.1"/>
</dbReference>
<evidence type="ECO:0000256" key="17">
    <source>
        <dbReference type="PIRSR" id="PIRSR600829-3"/>
    </source>
</evidence>
<evidence type="ECO:0000313" key="21">
    <source>
        <dbReference type="EMBL" id="NBG89322.1"/>
    </source>
</evidence>
<dbReference type="CDD" id="cd14266">
    <property type="entry name" value="UDPK_IM_PAP2_like"/>
    <property type="match status" value="1"/>
</dbReference>
<evidence type="ECO:0000313" key="22">
    <source>
        <dbReference type="Proteomes" id="UP000449710"/>
    </source>
</evidence>
<evidence type="ECO:0000256" key="3">
    <source>
        <dbReference type="ARBA" id="ARBA00022475"/>
    </source>
</evidence>
<protein>
    <submittedName>
        <fullName evidence="21">Phosphatase PAP2 family protein</fullName>
    </submittedName>
</protein>
<evidence type="ECO:0000256" key="7">
    <source>
        <dbReference type="ARBA" id="ARBA00022741"/>
    </source>
</evidence>
<evidence type="ECO:0000256" key="6">
    <source>
        <dbReference type="ARBA" id="ARBA00022692"/>
    </source>
</evidence>
<keyword evidence="10 19" id="KW-1133">Transmembrane helix</keyword>
<evidence type="ECO:0000256" key="11">
    <source>
        <dbReference type="ARBA" id="ARBA00023098"/>
    </source>
</evidence>
<organism evidence="21 22">
    <name type="scientific">Isachenkonia alkalipeptolytica</name>
    <dbReference type="NCBI Taxonomy" id="2565777"/>
    <lineage>
        <taxon>Bacteria</taxon>
        <taxon>Bacillati</taxon>
        <taxon>Bacillota</taxon>
        <taxon>Clostridia</taxon>
        <taxon>Eubacteriales</taxon>
        <taxon>Clostridiaceae</taxon>
        <taxon>Isachenkonia</taxon>
    </lineage>
</organism>
<feature type="transmembrane region" description="Helical" evidence="19">
    <location>
        <begin position="211"/>
        <end position="232"/>
    </location>
</feature>
<keyword evidence="9 17" id="KW-0067">ATP-binding</keyword>
<keyword evidence="22" id="KW-1185">Reference proteome</keyword>
<evidence type="ECO:0000256" key="4">
    <source>
        <dbReference type="ARBA" id="ARBA00022516"/>
    </source>
</evidence>
<keyword evidence="11" id="KW-0443">Lipid metabolism</keyword>
<feature type="active site" description="Proton acceptor" evidence="15">
    <location>
        <position position="66"/>
    </location>
</feature>
<comment type="caution">
    <text evidence="21">The sequence shown here is derived from an EMBL/GenBank/DDBJ whole genome shotgun (WGS) entry which is preliminary data.</text>
</comment>
<feature type="transmembrane region" description="Helical" evidence="19">
    <location>
        <begin position="133"/>
        <end position="150"/>
    </location>
</feature>
<keyword evidence="4" id="KW-0444">Lipid biosynthesis</keyword>
<dbReference type="CDD" id="cd03383">
    <property type="entry name" value="PAP2_diacylglycerolkinase"/>
    <property type="match status" value="1"/>
</dbReference>
<feature type="transmembrane region" description="Helical" evidence="19">
    <location>
        <begin position="52"/>
        <end position="72"/>
    </location>
</feature>
<evidence type="ECO:0000256" key="19">
    <source>
        <dbReference type="SAM" id="Phobius"/>
    </source>
</evidence>
<keyword evidence="12 19" id="KW-0472">Membrane</keyword>
<dbReference type="Proteomes" id="UP000449710">
    <property type="component" value="Unassembled WGS sequence"/>
</dbReference>
<keyword evidence="7 17" id="KW-0547">Nucleotide-binding</keyword>
<feature type="transmembrane region" description="Helical" evidence="19">
    <location>
        <begin position="92"/>
        <end position="113"/>
    </location>
</feature>
<evidence type="ECO:0000256" key="1">
    <source>
        <dbReference type="ARBA" id="ARBA00004651"/>
    </source>
</evidence>
<dbReference type="GO" id="GO:0005886">
    <property type="term" value="C:plasma membrane"/>
    <property type="evidence" value="ECO:0007669"/>
    <property type="project" value="UniProtKB-SubCell"/>
</dbReference>
<evidence type="ECO:0000256" key="9">
    <source>
        <dbReference type="ARBA" id="ARBA00022840"/>
    </source>
</evidence>
<evidence type="ECO:0000256" key="15">
    <source>
        <dbReference type="PIRSR" id="PIRSR600829-1"/>
    </source>
</evidence>